<evidence type="ECO:0000259" key="7">
    <source>
        <dbReference type="Pfam" id="PF03151"/>
    </source>
</evidence>
<feature type="transmembrane region" description="Helical" evidence="6">
    <location>
        <begin position="205"/>
        <end position="223"/>
    </location>
</feature>
<dbReference type="InterPro" id="IPR004853">
    <property type="entry name" value="Sugar_P_trans_dom"/>
</dbReference>
<evidence type="ECO:0000256" key="2">
    <source>
        <dbReference type="ARBA" id="ARBA00022692"/>
    </source>
</evidence>
<evidence type="ECO:0000256" key="5">
    <source>
        <dbReference type="SAM" id="MobiDB-lite"/>
    </source>
</evidence>
<dbReference type="PANTHER" id="PTHR11132">
    <property type="entry name" value="SOLUTE CARRIER FAMILY 35"/>
    <property type="match status" value="1"/>
</dbReference>
<accession>A0ABP1AUB4</accession>
<dbReference type="Pfam" id="PF03151">
    <property type="entry name" value="TPT"/>
    <property type="match status" value="1"/>
</dbReference>
<evidence type="ECO:0000313" key="9">
    <source>
        <dbReference type="Proteomes" id="UP001497522"/>
    </source>
</evidence>
<evidence type="ECO:0000313" key="8">
    <source>
        <dbReference type="EMBL" id="CAK9866174.1"/>
    </source>
</evidence>
<evidence type="ECO:0000256" key="4">
    <source>
        <dbReference type="ARBA" id="ARBA00023136"/>
    </source>
</evidence>
<dbReference type="EMBL" id="OZ023717">
    <property type="protein sequence ID" value="CAK9866174.1"/>
    <property type="molecule type" value="Genomic_DNA"/>
</dbReference>
<feature type="transmembrane region" description="Helical" evidence="6">
    <location>
        <begin position="235"/>
        <end position="254"/>
    </location>
</feature>
<feature type="compositionally biased region" description="Basic and acidic residues" evidence="5">
    <location>
        <begin position="21"/>
        <end position="35"/>
    </location>
</feature>
<feature type="domain" description="Sugar phosphate transporter" evidence="7">
    <location>
        <begin position="52"/>
        <end position="344"/>
    </location>
</feature>
<name>A0ABP1AUB4_9BRYO</name>
<sequence length="352" mass="38964">MPKSGNVTGNAIIHLILDTQREREREREMKEEQEMKSSSSNRMTQRGAIVALSYMVIAVLLVMFNKAALSSYKFPCANVLTVMQIILSTSVLFVLKKLDFIKFSDDSPNGKAAVKHFVPFRILRQISPLSIAYLFYMVVGMASIRGVNVPMFTTLRRTTVFFTMIMEFVLVGQRHSNPIIVSVAIIVLGALIAGSRDLSFKLEGYSVVLLSNLTTAIYLATIARLGKTTGLNSFGLMWCNGLICGPILILWILLSGELKMALNFESIHVLGFQVVTALSCMLAFCLNYTIFLNTTLNSALTQTMCGNLKDLGTVLFGWIWFGGLPFDWLNVLGQLLGFVGSGLYAYCKLKGK</sequence>
<feature type="transmembrane region" description="Helical" evidence="6">
    <location>
        <begin position="77"/>
        <end position="95"/>
    </location>
</feature>
<reference evidence="8" key="1">
    <citation type="submission" date="2024-03" db="EMBL/GenBank/DDBJ databases">
        <authorList>
            <consortium name="ELIXIR-Norway"/>
            <consortium name="Elixir Norway"/>
        </authorList>
    </citation>
    <scope>NUCLEOTIDE SEQUENCE</scope>
</reference>
<feature type="region of interest" description="Disordered" evidence="5">
    <location>
        <begin position="21"/>
        <end position="41"/>
    </location>
</feature>
<comment type="subcellular location">
    <subcellularLocation>
        <location evidence="1">Membrane</location>
        <topology evidence="1">Multi-pass membrane protein</topology>
    </subcellularLocation>
</comment>
<feature type="transmembrane region" description="Helical" evidence="6">
    <location>
        <begin position="47"/>
        <end position="65"/>
    </location>
</feature>
<organism evidence="8 9">
    <name type="scientific">Sphagnum jensenii</name>
    <dbReference type="NCBI Taxonomy" id="128206"/>
    <lineage>
        <taxon>Eukaryota</taxon>
        <taxon>Viridiplantae</taxon>
        <taxon>Streptophyta</taxon>
        <taxon>Embryophyta</taxon>
        <taxon>Bryophyta</taxon>
        <taxon>Sphagnophytina</taxon>
        <taxon>Sphagnopsida</taxon>
        <taxon>Sphagnales</taxon>
        <taxon>Sphagnaceae</taxon>
        <taxon>Sphagnum</taxon>
    </lineage>
</organism>
<evidence type="ECO:0000256" key="6">
    <source>
        <dbReference type="SAM" id="Phobius"/>
    </source>
</evidence>
<feature type="transmembrane region" description="Helical" evidence="6">
    <location>
        <begin position="328"/>
        <end position="347"/>
    </location>
</feature>
<keyword evidence="4 6" id="KW-0472">Membrane</keyword>
<proteinExistence type="predicted"/>
<feature type="transmembrane region" description="Helical" evidence="6">
    <location>
        <begin position="175"/>
        <end position="193"/>
    </location>
</feature>
<evidence type="ECO:0000256" key="3">
    <source>
        <dbReference type="ARBA" id="ARBA00022989"/>
    </source>
</evidence>
<protein>
    <recommendedName>
        <fullName evidence="7">Sugar phosphate transporter domain-containing protein</fullName>
    </recommendedName>
</protein>
<keyword evidence="9" id="KW-1185">Reference proteome</keyword>
<evidence type="ECO:0000256" key="1">
    <source>
        <dbReference type="ARBA" id="ARBA00004141"/>
    </source>
</evidence>
<gene>
    <name evidence="8" type="ORF">CSSPJE1EN2_LOCUS9169</name>
</gene>
<feature type="transmembrane region" description="Helical" evidence="6">
    <location>
        <begin position="131"/>
        <end position="155"/>
    </location>
</feature>
<keyword evidence="3 6" id="KW-1133">Transmembrane helix</keyword>
<dbReference type="InterPro" id="IPR050186">
    <property type="entry name" value="TPT_transporter"/>
</dbReference>
<dbReference type="Proteomes" id="UP001497522">
    <property type="component" value="Chromosome 16"/>
</dbReference>
<feature type="transmembrane region" description="Helical" evidence="6">
    <location>
        <begin position="266"/>
        <end position="290"/>
    </location>
</feature>
<keyword evidence="2 6" id="KW-0812">Transmembrane</keyword>